<feature type="domain" description="SET" evidence="7">
    <location>
        <begin position="668"/>
        <end position="812"/>
    </location>
</feature>
<dbReference type="Pfam" id="PF02182">
    <property type="entry name" value="SAD_SRA"/>
    <property type="match status" value="1"/>
</dbReference>
<feature type="region of interest" description="Disordered" evidence="6">
    <location>
        <begin position="214"/>
        <end position="306"/>
    </location>
</feature>
<dbReference type="InterPro" id="IPR015947">
    <property type="entry name" value="PUA-like_sf"/>
</dbReference>
<evidence type="ECO:0000256" key="6">
    <source>
        <dbReference type="SAM" id="MobiDB-lite"/>
    </source>
</evidence>
<dbReference type="PROSITE" id="PS51575">
    <property type="entry name" value="SAM_MT43_SUVAR39_2"/>
    <property type="match status" value="1"/>
</dbReference>
<dbReference type="FunFam" id="2.30.280.10:FF:000003">
    <property type="entry name" value="Histone-lysine N-methyltransferase, H3 lysine-9 specific SUVH5"/>
    <property type="match status" value="1"/>
</dbReference>
<keyword evidence="3" id="KW-0156">Chromatin regulator</keyword>
<feature type="compositionally biased region" description="Low complexity" evidence="6">
    <location>
        <begin position="215"/>
        <end position="229"/>
    </location>
</feature>
<dbReference type="EMBL" id="JADFTS010000007">
    <property type="protein sequence ID" value="KAF9596247.1"/>
    <property type="molecule type" value="Genomic_DNA"/>
</dbReference>
<dbReference type="PROSITE" id="PS50280">
    <property type="entry name" value="SET"/>
    <property type="match status" value="1"/>
</dbReference>
<dbReference type="Pfam" id="PF11460">
    <property type="entry name" value="DUF3007"/>
    <property type="match status" value="1"/>
</dbReference>
<name>A0A835HDB3_9MAGN</name>
<dbReference type="GO" id="GO:0005694">
    <property type="term" value="C:chromosome"/>
    <property type="evidence" value="ECO:0007669"/>
    <property type="project" value="UniProtKB-SubCell"/>
</dbReference>
<accession>A0A835HDB3</accession>
<dbReference type="InterPro" id="IPR007728">
    <property type="entry name" value="Pre-SET_dom"/>
</dbReference>
<evidence type="ECO:0000259" key="9">
    <source>
        <dbReference type="PROSITE" id="PS51015"/>
    </source>
</evidence>
<dbReference type="SMART" id="SM00466">
    <property type="entry name" value="SRA"/>
    <property type="match status" value="1"/>
</dbReference>
<dbReference type="InterPro" id="IPR051357">
    <property type="entry name" value="H3K9_HMTase_SUVAR3-9"/>
</dbReference>
<dbReference type="PANTHER" id="PTHR45660:SF13">
    <property type="entry name" value="HISTONE-LYSINE N-METHYLTRANSFERASE SETMAR"/>
    <property type="match status" value="1"/>
</dbReference>
<protein>
    <submittedName>
        <fullName evidence="10">Uncharacterized protein</fullName>
    </submittedName>
</protein>
<organism evidence="10 11">
    <name type="scientific">Coptis chinensis</name>
    <dbReference type="NCBI Taxonomy" id="261450"/>
    <lineage>
        <taxon>Eukaryota</taxon>
        <taxon>Viridiplantae</taxon>
        <taxon>Streptophyta</taxon>
        <taxon>Embryophyta</taxon>
        <taxon>Tracheophyta</taxon>
        <taxon>Spermatophyta</taxon>
        <taxon>Magnoliopsida</taxon>
        <taxon>Ranunculales</taxon>
        <taxon>Ranunculaceae</taxon>
        <taxon>Coptidoideae</taxon>
        <taxon>Coptis</taxon>
    </lineage>
</organism>
<feature type="domain" description="YDG" evidence="9">
    <location>
        <begin position="378"/>
        <end position="529"/>
    </location>
</feature>
<dbReference type="OrthoDB" id="5792673at2759"/>
<keyword evidence="2" id="KW-0158">Chromosome</keyword>
<dbReference type="Gene3D" id="2.170.270.10">
    <property type="entry name" value="SET domain"/>
    <property type="match status" value="1"/>
</dbReference>
<keyword evidence="11" id="KW-1185">Reference proteome</keyword>
<dbReference type="PROSITE" id="PS51015">
    <property type="entry name" value="YDG"/>
    <property type="match status" value="1"/>
</dbReference>
<proteinExistence type="predicted"/>
<dbReference type="SUPFAM" id="SSF82199">
    <property type="entry name" value="SET domain"/>
    <property type="match status" value="1"/>
</dbReference>
<dbReference type="GO" id="GO:0042054">
    <property type="term" value="F:histone methyltransferase activity"/>
    <property type="evidence" value="ECO:0007669"/>
    <property type="project" value="InterPro"/>
</dbReference>
<gene>
    <name evidence="10" type="ORF">IFM89_008410</name>
</gene>
<comment type="caution">
    <text evidence="10">The sequence shown here is derived from an EMBL/GenBank/DDBJ whole genome shotgun (WGS) entry which is preliminary data.</text>
</comment>
<comment type="subcellular location">
    <subcellularLocation>
        <location evidence="1">Chromosome</location>
    </subcellularLocation>
    <subcellularLocation>
        <location evidence="5">Nucleus</location>
    </subcellularLocation>
</comment>
<dbReference type="Proteomes" id="UP000631114">
    <property type="component" value="Unassembled WGS sequence"/>
</dbReference>
<reference evidence="10 11" key="1">
    <citation type="submission" date="2020-10" db="EMBL/GenBank/DDBJ databases">
        <title>The Coptis chinensis genome and diversification of protoberbering-type alkaloids.</title>
        <authorList>
            <person name="Wang B."/>
            <person name="Shu S."/>
            <person name="Song C."/>
            <person name="Liu Y."/>
        </authorList>
    </citation>
    <scope>NUCLEOTIDE SEQUENCE [LARGE SCALE GENOMIC DNA]</scope>
    <source>
        <strain evidence="10">HL-2020</strain>
        <tissue evidence="10">Leaf</tissue>
    </source>
</reference>
<dbReference type="InterPro" id="IPR021562">
    <property type="entry name" value="DUF3007"/>
</dbReference>
<dbReference type="InterPro" id="IPR046341">
    <property type="entry name" value="SET_dom_sf"/>
</dbReference>
<feature type="compositionally biased region" description="Polar residues" evidence="6">
    <location>
        <begin position="273"/>
        <end position="300"/>
    </location>
</feature>
<evidence type="ECO:0000256" key="2">
    <source>
        <dbReference type="ARBA" id="ARBA00022454"/>
    </source>
</evidence>
<dbReference type="InterPro" id="IPR001214">
    <property type="entry name" value="SET_dom"/>
</dbReference>
<dbReference type="InterPro" id="IPR036987">
    <property type="entry name" value="SRA-YDG_sf"/>
</dbReference>
<keyword evidence="4 5" id="KW-0539">Nucleus</keyword>
<sequence length="860" mass="95332">MASALFLSPTSLVPLHGLSSETIPKSNLFTPSYVLHKLPREVTCGSSLFKDDYPFFKCDSSGMKFRKKFPGITRSSGSSPSNSSPDDSKASDKDKAFFGVDPLQAGNVVQLVLVLGLTVGWISTYIFRKRLEGLNEAELEVLLEQVEEEKQRLASGCYDKSKVLDVKPLRTLAPLFPCPPNLSSQGSSPFVCAPPFGPVPNGYNPFYPFYNTTDQPQSQQQPPIQQVPPFGTAGPSSNKFKNKVVDGGQGKEESGDNGWSDNMRKFDEMQSGGRVNTGRSPSLVNVSSSVGEGTSNGVQKTKSHKKVKRNDEIRFFAPADGDVESVGEVRMKFDALRRRFSQLEDAKETSCGNKRADLRASTALMNNGIRANTRKRIGAVPGIEIGDIFFFRIEMCLVGLHAPSMAGIDYMNVKFDREEEPVAVSIVSSGGYEDDVEDKDVLIYSGQGGVSKRKDKKEKEAGDQKLERGNLALERSLHRGNEVRVIRGMRDLVNVTGKIYVYDGLYKVHESWTEKGKSGCNVFKYKLLRIPGQPEAFVIWKSVQQWRDNVSSRPGLILPDLTSGAEKLPVSLVNDVDYEKGPAHFTYSRTLKYSKPIKSMGPSVGCSCQSTCLPGDPNCSCVMKNGGSLPHTANGVLVVRKHVIHECGPSCKCYPNCRNQVSQNGLRVRLEVFKTNDRGWGLRSWDPIRAGTFICEYAGEVVDEVKVGVDMDGDEENEYVFDSTCDIDDSFEWNYAPELLDEERHEARGPQLSLVISAKHSGNVARFMNHSCSPNVFWQPVLYDHSDESFPHIMFYAMKHIPPMTELTYDYGLCGTYFRNMQRRVVLEKLCRGYPPSGSGGSGCADEGCAALCYWCVRTW</sequence>
<evidence type="ECO:0000259" key="8">
    <source>
        <dbReference type="PROSITE" id="PS50867"/>
    </source>
</evidence>
<dbReference type="GO" id="GO:0008270">
    <property type="term" value="F:zinc ion binding"/>
    <property type="evidence" value="ECO:0007669"/>
    <property type="project" value="InterPro"/>
</dbReference>
<dbReference type="InterPro" id="IPR025794">
    <property type="entry name" value="H3-K9-MeTrfase_plant"/>
</dbReference>
<dbReference type="Pfam" id="PF00856">
    <property type="entry name" value="SET"/>
    <property type="match status" value="1"/>
</dbReference>
<dbReference type="GO" id="GO:0003690">
    <property type="term" value="F:double-stranded DNA binding"/>
    <property type="evidence" value="ECO:0007669"/>
    <property type="project" value="TreeGrafter"/>
</dbReference>
<dbReference type="AlphaFoldDB" id="A0A835HDB3"/>
<dbReference type="InterPro" id="IPR003105">
    <property type="entry name" value="SRA_YDG"/>
</dbReference>
<dbReference type="GO" id="GO:0005634">
    <property type="term" value="C:nucleus"/>
    <property type="evidence" value="ECO:0007669"/>
    <property type="project" value="UniProtKB-SubCell"/>
</dbReference>
<feature type="domain" description="Pre-SET" evidence="8">
    <location>
        <begin position="604"/>
        <end position="665"/>
    </location>
</feature>
<dbReference type="Gene3D" id="2.30.280.10">
    <property type="entry name" value="SRA-YDG"/>
    <property type="match status" value="1"/>
</dbReference>
<feature type="region of interest" description="Disordered" evidence="6">
    <location>
        <begin position="71"/>
        <end position="91"/>
    </location>
</feature>
<dbReference type="SMART" id="SM00317">
    <property type="entry name" value="SET"/>
    <property type="match status" value="1"/>
</dbReference>
<dbReference type="SMART" id="SM00468">
    <property type="entry name" value="PreSET"/>
    <property type="match status" value="1"/>
</dbReference>
<dbReference type="PROSITE" id="PS50867">
    <property type="entry name" value="PRE_SET"/>
    <property type="match status" value="1"/>
</dbReference>
<dbReference type="SUPFAM" id="SSF88697">
    <property type="entry name" value="PUA domain-like"/>
    <property type="match status" value="1"/>
</dbReference>
<dbReference type="Pfam" id="PF05033">
    <property type="entry name" value="Pre-SET"/>
    <property type="match status" value="1"/>
</dbReference>
<evidence type="ECO:0000256" key="1">
    <source>
        <dbReference type="ARBA" id="ARBA00004286"/>
    </source>
</evidence>
<dbReference type="PANTHER" id="PTHR45660">
    <property type="entry name" value="HISTONE-LYSINE N-METHYLTRANSFERASE SETMAR"/>
    <property type="match status" value="1"/>
</dbReference>
<evidence type="ECO:0000259" key="7">
    <source>
        <dbReference type="PROSITE" id="PS50280"/>
    </source>
</evidence>
<evidence type="ECO:0000256" key="3">
    <source>
        <dbReference type="ARBA" id="ARBA00022853"/>
    </source>
</evidence>
<evidence type="ECO:0000313" key="10">
    <source>
        <dbReference type="EMBL" id="KAF9596247.1"/>
    </source>
</evidence>
<evidence type="ECO:0000256" key="4">
    <source>
        <dbReference type="ARBA" id="ARBA00023242"/>
    </source>
</evidence>
<evidence type="ECO:0000313" key="11">
    <source>
        <dbReference type="Proteomes" id="UP000631114"/>
    </source>
</evidence>
<evidence type="ECO:0000256" key="5">
    <source>
        <dbReference type="PROSITE-ProRule" id="PRU00358"/>
    </source>
</evidence>
<feature type="compositionally biased region" description="Low complexity" evidence="6">
    <location>
        <begin position="75"/>
        <end position="85"/>
    </location>
</feature>